<comment type="caution">
    <text evidence="2">The sequence shown here is derived from an EMBL/GenBank/DDBJ whole genome shotgun (WGS) entry which is preliminary data.</text>
</comment>
<gene>
    <name evidence="2" type="ORF">Anas_09024</name>
</gene>
<dbReference type="Proteomes" id="UP000326759">
    <property type="component" value="Unassembled WGS sequence"/>
</dbReference>
<feature type="compositionally biased region" description="Polar residues" evidence="1">
    <location>
        <begin position="20"/>
        <end position="44"/>
    </location>
</feature>
<name>A0A5N5T2K2_9CRUS</name>
<evidence type="ECO:0000313" key="3">
    <source>
        <dbReference type="Proteomes" id="UP000326759"/>
    </source>
</evidence>
<keyword evidence="3" id="KW-1185">Reference proteome</keyword>
<dbReference type="OrthoDB" id="6357957at2759"/>
<organism evidence="2 3">
    <name type="scientific">Armadillidium nasatum</name>
    <dbReference type="NCBI Taxonomy" id="96803"/>
    <lineage>
        <taxon>Eukaryota</taxon>
        <taxon>Metazoa</taxon>
        <taxon>Ecdysozoa</taxon>
        <taxon>Arthropoda</taxon>
        <taxon>Crustacea</taxon>
        <taxon>Multicrustacea</taxon>
        <taxon>Malacostraca</taxon>
        <taxon>Eumalacostraca</taxon>
        <taxon>Peracarida</taxon>
        <taxon>Isopoda</taxon>
        <taxon>Oniscidea</taxon>
        <taxon>Crinocheta</taxon>
        <taxon>Armadillidiidae</taxon>
        <taxon>Armadillidium</taxon>
    </lineage>
</organism>
<protein>
    <submittedName>
        <fullName evidence="2">Uncharacterized protein</fullName>
    </submittedName>
</protein>
<feature type="region of interest" description="Disordered" evidence="1">
    <location>
        <begin position="20"/>
        <end position="98"/>
    </location>
</feature>
<feature type="compositionally biased region" description="Polar residues" evidence="1">
    <location>
        <begin position="80"/>
        <end position="98"/>
    </location>
</feature>
<accession>A0A5N5T2K2</accession>
<evidence type="ECO:0000313" key="2">
    <source>
        <dbReference type="EMBL" id="KAB7500686.1"/>
    </source>
</evidence>
<dbReference type="AlphaFoldDB" id="A0A5N5T2K2"/>
<proteinExistence type="predicted"/>
<evidence type="ECO:0000256" key="1">
    <source>
        <dbReference type="SAM" id="MobiDB-lite"/>
    </source>
</evidence>
<sequence length="98" mass="11138">MMCAFMTPVLKNDWEVYNSQKMSRASSESNSKRCTPSNSRSQSMHGRRRGIGETRSLSYNINTRHDSELFARKPQRAYHLSTQNSRAASRASFSTVSS</sequence>
<dbReference type="EMBL" id="SEYY01013090">
    <property type="protein sequence ID" value="KAB7500686.1"/>
    <property type="molecule type" value="Genomic_DNA"/>
</dbReference>
<reference evidence="2 3" key="1">
    <citation type="journal article" date="2019" name="PLoS Biol.">
        <title>Sex chromosomes control vertical transmission of feminizing Wolbachia symbionts in an isopod.</title>
        <authorList>
            <person name="Becking T."/>
            <person name="Chebbi M.A."/>
            <person name="Giraud I."/>
            <person name="Moumen B."/>
            <person name="Laverre T."/>
            <person name="Caubet Y."/>
            <person name="Peccoud J."/>
            <person name="Gilbert C."/>
            <person name="Cordaux R."/>
        </authorList>
    </citation>
    <scope>NUCLEOTIDE SEQUENCE [LARGE SCALE GENOMIC DNA]</scope>
    <source>
        <strain evidence="2">ANa2</strain>
        <tissue evidence="2">Whole body excluding digestive tract and cuticle</tissue>
    </source>
</reference>